<protein>
    <submittedName>
        <fullName evidence="2">Endoribonuclease L-PSP</fullName>
    </submittedName>
</protein>
<dbReference type="CDD" id="cd00448">
    <property type="entry name" value="YjgF_YER057c_UK114_family"/>
    <property type="match status" value="1"/>
</dbReference>
<dbReference type="NCBIfam" id="TIGR00004">
    <property type="entry name" value="Rid family detoxifying hydrolase"/>
    <property type="match status" value="1"/>
</dbReference>
<dbReference type="InterPro" id="IPR035959">
    <property type="entry name" value="RutC-like_sf"/>
</dbReference>
<comment type="similarity">
    <text evidence="1">Belongs to the RutC family.</text>
</comment>
<dbReference type="FunFam" id="3.30.1330.40:FF:000001">
    <property type="entry name" value="L-PSP family endoribonuclease"/>
    <property type="match status" value="1"/>
</dbReference>
<proteinExistence type="inferred from homology"/>
<dbReference type="Proteomes" id="UP000034852">
    <property type="component" value="Unassembled WGS sequence"/>
</dbReference>
<evidence type="ECO:0000313" key="2">
    <source>
        <dbReference type="EMBL" id="KKQ35036.1"/>
    </source>
</evidence>
<dbReference type="Pfam" id="PF01042">
    <property type="entry name" value="Ribonuc_L-PSP"/>
    <property type="match status" value="1"/>
</dbReference>
<dbReference type="InterPro" id="IPR006175">
    <property type="entry name" value="YjgF/YER057c/UK114"/>
</dbReference>
<dbReference type="AlphaFoldDB" id="A0A0G0K312"/>
<comment type="caution">
    <text evidence="2">The sequence shown here is derived from an EMBL/GenBank/DDBJ whole genome shotgun (WGS) entry which is preliminary data.</text>
</comment>
<dbReference type="EMBL" id="LBTH01000038">
    <property type="protein sequence ID" value="KKQ35036.1"/>
    <property type="molecule type" value="Genomic_DNA"/>
</dbReference>
<dbReference type="InterPro" id="IPR006056">
    <property type="entry name" value="RidA"/>
</dbReference>
<dbReference type="PANTHER" id="PTHR11803:SF58">
    <property type="entry name" value="PROTEIN HMF1-RELATED"/>
    <property type="match status" value="1"/>
</dbReference>
<dbReference type="GO" id="GO:0019239">
    <property type="term" value="F:deaminase activity"/>
    <property type="evidence" value="ECO:0007669"/>
    <property type="project" value="TreeGrafter"/>
</dbReference>
<evidence type="ECO:0000256" key="1">
    <source>
        <dbReference type="ARBA" id="ARBA00010552"/>
    </source>
</evidence>
<name>A0A0G0K312_9BACT</name>
<reference evidence="2 3" key="1">
    <citation type="journal article" date="2015" name="Nature">
        <title>rRNA introns, odd ribosomes, and small enigmatic genomes across a large radiation of phyla.</title>
        <authorList>
            <person name="Brown C.T."/>
            <person name="Hug L.A."/>
            <person name="Thomas B.C."/>
            <person name="Sharon I."/>
            <person name="Castelle C.J."/>
            <person name="Singh A."/>
            <person name="Wilkins M.J."/>
            <person name="Williams K.H."/>
            <person name="Banfield J.F."/>
        </authorList>
    </citation>
    <scope>NUCLEOTIDE SEQUENCE [LARGE SCALE GENOMIC DNA]</scope>
</reference>
<evidence type="ECO:0000313" key="3">
    <source>
        <dbReference type="Proteomes" id="UP000034852"/>
    </source>
</evidence>
<dbReference type="SUPFAM" id="SSF55298">
    <property type="entry name" value="YjgF-like"/>
    <property type="match status" value="1"/>
</dbReference>
<organism evidence="2 3">
    <name type="scientific">candidate division WS6 bacterium GW2011_GWA2_37_6</name>
    <dbReference type="NCBI Taxonomy" id="1619087"/>
    <lineage>
        <taxon>Bacteria</taxon>
        <taxon>Candidatus Dojkabacteria</taxon>
    </lineage>
</organism>
<sequence length="127" mass="14036">MRTMKKEVKSSDVPASPNILSQAIDVDGLVFTSGQIHMNTEFKLVGKTMEEKARKVMENLGSVLKAAGLDFTNVIKATVYVTDMKEYSKFNDVYITYFKAPMPAREVVCVKELPLGASVEVSLVAKK</sequence>
<dbReference type="GO" id="GO:0005829">
    <property type="term" value="C:cytosol"/>
    <property type="evidence" value="ECO:0007669"/>
    <property type="project" value="TreeGrafter"/>
</dbReference>
<dbReference type="PANTHER" id="PTHR11803">
    <property type="entry name" value="2-IMINOBUTANOATE/2-IMINOPROPANOATE DEAMINASE RIDA"/>
    <property type="match status" value="1"/>
</dbReference>
<dbReference type="Gene3D" id="3.30.1330.40">
    <property type="entry name" value="RutC-like"/>
    <property type="match status" value="1"/>
</dbReference>
<gene>
    <name evidence="2" type="ORF">US52_C0038G0006</name>
</gene>
<accession>A0A0G0K312</accession>